<name>A0A6N7XGN7_9FIRM</name>
<keyword evidence="1" id="KW-0812">Transmembrane</keyword>
<organism evidence="2 3">
    <name type="scientific">Tissierella pigra</name>
    <dbReference type="NCBI Taxonomy" id="2607614"/>
    <lineage>
        <taxon>Bacteria</taxon>
        <taxon>Bacillati</taxon>
        <taxon>Bacillota</taxon>
        <taxon>Tissierellia</taxon>
        <taxon>Tissierellales</taxon>
        <taxon>Tissierellaceae</taxon>
        <taxon>Tissierella</taxon>
    </lineage>
</organism>
<reference evidence="2 3" key="1">
    <citation type="submission" date="2019-09" db="EMBL/GenBank/DDBJ databases">
        <title>In-depth cultivation of the pig gut microbiome towards novel bacterial diversity and tailored functional studies.</title>
        <authorList>
            <person name="Wylensek D."/>
            <person name="Hitch T.C.A."/>
            <person name="Clavel T."/>
        </authorList>
    </citation>
    <scope>NUCLEOTIDE SEQUENCE [LARGE SCALE GENOMIC DNA]</scope>
    <source>
        <strain evidence="2 3">WCA3-693-APC-4?</strain>
    </source>
</reference>
<sequence length="190" mass="21990">MLNLRDIYRKSDGFTLIEVILVLFISSIIIIPIFSILGFSIKSCAKGDEKDQVMMNGRYAIEYIKNDIKSADKIVSVDKIEGLDKKFPNNIGFVILKINEESISDKYTYILYYKKNSSIIRIAYNLVNEKYPTASFNYGSNELCEFADCINNTKIDIENSIIYLELDFKHNSGERLRLKSDIYIRCPIEY</sequence>
<gene>
    <name evidence="2" type="ORF">FYJ83_00185</name>
</gene>
<dbReference type="NCBIfam" id="TIGR02532">
    <property type="entry name" value="IV_pilin_GFxxxE"/>
    <property type="match status" value="1"/>
</dbReference>
<keyword evidence="3" id="KW-1185">Reference proteome</keyword>
<keyword evidence="1" id="KW-0472">Membrane</keyword>
<accession>A0A6N7XGN7</accession>
<dbReference type="InterPro" id="IPR012902">
    <property type="entry name" value="N_methyl_site"/>
</dbReference>
<dbReference type="AlphaFoldDB" id="A0A6N7XGN7"/>
<dbReference type="RefSeq" id="WP_154437907.1">
    <property type="nucleotide sequence ID" value="NZ_JAHLPJ010000001.1"/>
</dbReference>
<evidence type="ECO:0000313" key="2">
    <source>
        <dbReference type="EMBL" id="MST99881.1"/>
    </source>
</evidence>
<feature type="transmembrane region" description="Helical" evidence="1">
    <location>
        <begin position="20"/>
        <end position="41"/>
    </location>
</feature>
<evidence type="ECO:0000256" key="1">
    <source>
        <dbReference type="SAM" id="Phobius"/>
    </source>
</evidence>
<evidence type="ECO:0000313" key="3">
    <source>
        <dbReference type="Proteomes" id="UP000469523"/>
    </source>
</evidence>
<keyword evidence="1" id="KW-1133">Transmembrane helix</keyword>
<protein>
    <submittedName>
        <fullName evidence="2">Prepilin-type N-terminal cleavage/methylation domain-containing protein</fullName>
    </submittedName>
</protein>
<dbReference type="Proteomes" id="UP000469523">
    <property type="component" value="Unassembled WGS sequence"/>
</dbReference>
<proteinExistence type="predicted"/>
<dbReference type="EMBL" id="VUNQ01000001">
    <property type="protein sequence ID" value="MST99881.1"/>
    <property type="molecule type" value="Genomic_DNA"/>
</dbReference>
<comment type="caution">
    <text evidence="2">The sequence shown here is derived from an EMBL/GenBank/DDBJ whole genome shotgun (WGS) entry which is preliminary data.</text>
</comment>
<dbReference type="Pfam" id="PF07963">
    <property type="entry name" value="N_methyl"/>
    <property type="match status" value="1"/>
</dbReference>